<name>A0ABT9ZVR1_9BACI</name>
<dbReference type="EMBL" id="JAUSUG010000010">
    <property type="protein sequence ID" value="MDQ0255322.1"/>
    <property type="molecule type" value="Genomic_DNA"/>
</dbReference>
<organism evidence="1 2">
    <name type="scientific">Evansella vedderi</name>
    <dbReference type="NCBI Taxonomy" id="38282"/>
    <lineage>
        <taxon>Bacteria</taxon>
        <taxon>Bacillati</taxon>
        <taxon>Bacillota</taxon>
        <taxon>Bacilli</taxon>
        <taxon>Bacillales</taxon>
        <taxon>Bacillaceae</taxon>
        <taxon>Evansella</taxon>
    </lineage>
</organism>
<dbReference type="RefSeq" id="WP_307326258.1">
    <property type="nucleotide sequence ID" value="NZ_JAUSUG010000010.1"/>
</dbReference>
<reference evidence="1 2" key="1">
    <citation type="submission" date="2023-07" db="EMBL/GenBank/DDBJ databases">
        <title>Genomic Encyclopedia of Type Strains, Phase IV (KMG-IV): sequencing the most valuable type-strain genomes for metagenomic binning, comparative biology and taxonomic classification.</title>
        <authorList>
            <person name="Goeker M."/>
        </authorList>
    </citation>
    <scope>NUCLEOTIDE SEQUENCE [LARGE SCALE GENOMIC DNA]</scope>
    <source>
        <strain evidence="1 2">DSM 9768</strain>
    </source>
</reference>
<proteinExistence type="predicted"/>
<protein>
    <submittedName>
        <fullName evidence="1">Transposase</fullName>
    </submittedName>
</protein>
<sequence>MKKEMDLQTLYRSLEMLTENFFKVENCLYQWALKRFNQNDRELFYDITSSYFIGRKCIIAEFGYSRDKRRDQEQVVIGLVTTSDGFPIKCNIYSGKNQIRRRFQRLLQTLSKDTLLKRLSLWGTGGC</sequence>
<comment type="caution">
    <text evidence="1">The sequence shown here is derived from an EMBL/GenBank/DDBJ whole genome shotgun (WGS) entry which is preliminary data.</text>
</comment>
<evidence type="ECO:0000313" key="2">
    <source>
        <dbReference type="Proteomes" id="UP001230005"/>
    </source>
</evidence>
<gene>
    <name evidence="1" type="ORF">J2S74_002704</name>
</gene>
<keyword evidence="2" id="KW-1185">Reference proteome</keyword>
<dbReference type="Proteomes" id="UP001230005">
    <property type="component" value="Unassembled WGS sequence"/>
</dbReference>
<accession>A0ABT9ZVR1</accession>
<evidence type="ECO:0000313" key="1">
    <source>
        <dbReference type="EMBL" id="MDQ0255322.1"/>
    </source>
</evidence>